<dbReference type="PANTHER" id="PTHR40278:SF1">
    <property type="entry name" value="DNA UTILIZATION PROTEIN HOFN"/>
    <property type="match status" value="1"/>
</dbReference>
<dbReference type="InterPro" id="IPR052534">
    <property type="entry name" value="Extracell_DNA_Util/SecSys_Comp"/>
</dbReference>
<dbReference type="AlphaFoldDB" id="T0BTL7"/>
<accession>T0BTL7</accession>
<proteinExistence type="predicted"/>
<evidence type="ECO:0000313" key="2">
    <source>
        <dbReference type="Proteomes" id="UP000829401"/>
    </source>
</evidence>
<name>T0BTL7_ALIAG</name>
<dbReference type="InterPro" id="IPR007813">
    <property type="entry name" value="PilN"/>
</dbReference>
<reference evidence="2" key="1">
    <citation type="journal article" date="2022" name="G3 (Bethesda)">
        <title>Unveiling the complete genome sequence of Alicyclobacillus acidoterrestris DSM 3922T, a taint-producing strain.</title>
        <authorList>
            <person name="Leonardo I.C."/>
            <person name="Barreto Crespo M.T."/>
            <person name="Gaspar F.B."/>
        </authorList>
    </citation>
    <scope>NUCLEOTIDE SEQUENCE [LARGE SCALE GENOMIC DNA]</scope>
    <source>
        <strain evidence="2">DSM 3922</strain>
    </source>
</reference>
<dbReference type="Proteomes" id="UP000829401">
    <property type="component" value="Chromosome"/>
</dbReference>
<dbReference type="EMBL" id="CP080467">
    <property type="protein sequence ID" value="UNO49653.1"/>
    <property type="molecule type" value="Genomic_DNA"/>
</dbReference>
<evidence type="ECO:0000313" key="1">
    <source>
        <dbReference type="EMBL" id="UNO49653.1"/>
    </source>
</evidence>
<dbReference type="PANTHER" id="PTHR40278">
    <property type="entry name" value="DNA UTILIZATION PROTEIN HOFN"/>
    <property type="match status" value="1"/>
</dbReference>
<sequence length="197" mass="20986">MDINLLPRVSKPRGTRSPWHSPSRKWLVISVPIAVIVACLVAMQVWFYATQARYTEQVNHLTQSLDQQGHSAQAGGGSTQGITQQAEALAAARTDWARELKDIHDALPGGMTVDTIQASGSSIQVSGRSSGVIAVSTFEHALSSDAWVHQVTLQNLSLGVTNQTAVMVGPADGSNKAPLQYLYQLTIAPTQTGGTNP</sequence>
<organism evidence="1 2">
    <name type="scientific">Alicyclobacillus acidoterrestris (strain ATCC 49025 / DSM 3922 / CIP 106132 / NCIMB 13137 / GD3B)</name>
    <dbReference type="NCBI Taxonomy" id="1356854"/>
    <lineage>
        <taxon>Bacteria</taxon>
        <taxon>Bacillati</taxon>
        <taxon>Bacillota</taxon>
        <taxon>Bacilli</taxon>
        <taxon>Bacillales</taxon>
        <taxon>Alicyclobacillaceae</taxon>
        <taxon>Alicyclobacillus</taxon>
    </lineage>
</organism>
<accession>A0A9E6ZI91</accession>
<protein>
    <submittedName>
        <fullName evidence="1">PilN domain-containing protein</fullName>
    </submittedName>
</protein>
<dbReference type="STRING" id="1356854.N007_11465"/>
<dbReference type="KEGG" id="aaco:K1I37_03695"/>
<dbReference type="Pfam" id="PF05137">
    <property type="entry name" value="PilN"/>
    <property type="match status" value="1"/>
</dbReference>
<keyword evidence="2" id="KW-1185">Reference proteome</keyword>
<gene>
    <name evidence="1" type="ORF">K1I37_03695</name>
</gene>
<dbReference type="RefSeq" id="WP_021297341.1">
    <property type="nucleotide sequence ID" value="NZ_AURB01000151.1"/>
</dbReference>